<dbReference type="InterPro" id="IPR018060">
    <property type="entry name" value="HTH_AraC"/>
</dbReference>
<comment type="caution">
    <text evidence="5">The sequence shown here is derived from an EMBL/GenBank/DDBJ whole genome shotgun (WGS) entry which is preliminary data.</text>
</comment>
<dbReference type="InterPro" id="IPR009057">
    <property type="entry name" value="Homeodomain-like_sf"/>
</dbReference>
<dbReference type="PROSITE" id="PS01124">
    <property type="entry name" value="HTH_ARAC_FAMILY_2"/>
    <property type="match status" value="1"/>
</dbReference>
<dbReference type="InterPro" id="IPR046532">
    <property type="entry name" value="DUF6597"/>
</dbReference>
<sequence>MRDDRELDGAWRRHQTHSRLAPAADLAPFVDHYWAVTWAYAEPYRQKVPPSVSVHVTARDGDPPVWQGVTTRHVVRELGGRGGVVGAALRPGTARAVLGRPVRTLTDASTPAGGPAGIVGTGALEAWLRTLLPATPSPAALEAAAAVDLVRTDPGITRVEELARRCGCHVRRLQRLFAEHVGVGPKWVVRRYRLHEVTERLDAGRAVAWAQVAAELGFADQAHLVREFTALVGESPTAYAARYPPGEIL</sequence>
<name>A0ABV9YUZ8_9PSEU</name>
<dbReference type="Proteomes" id="UP001595947">
    <property type="component" value="Unassembled WGS sequence"/>
</dbReference>
<evidence type="ECO:0000259" key="4">
    <source>
        <dbReference type="PROSITE" id="PS01124"/>
    </source>
</evidence>
<gene>
    <name evidence="5" type="ORF">ACFPBZ_27530</name>
</gene>
<dbReference type="Pfam" id="PF20240">
    <property type="entry name" value="DUF6597"/>
    <property type="match status" value="1"/>
</dbReference>
<accession>A0ABV9YUZ8</accession>
<evidence type="ECO:0000313" key="6">
    <source>
        <dbReference type="Proteomes" id="UP001595947"/>
    </source>
</evidence>
<keyword evidence="2" id="KW-0238">DNA-binding</keyword>
<dbReference type="InterPro" id="IPR050204">
    <property type="entry name" value="AraC_XylS_family_regulators"/>
</dbReference>
<keyword evidence="6" id="KW-1185">Reference proteome</keyword>
<dbReference type="EMBL" id="JBHSIV010000053">
    <property type="protein sequence ID" value="MFC5065994.1"/>
    <property type="molecule type" value="Genomic_DNA"/>
</dbReference>
<evidence type="ECO:0000256" key="2">
    <source>
        <dbReference type="ARBA" id="ARBA00023125"/>
    </source>
</evidence>
<dbReference type="RefSeq" id="WP_378039309.1">
    <property type="nucleotide sequence ID" value="NZ_JBHSIV010000053.1"/>
</dbReference>
<dbReference type="SMART" id="SM00342">
    <property type="entry name" value="HTH_ARAC"/>
    <property type="match status" value="1"/>
</dbReference>
<evidence type="ECO:0000256" key="1">
    <source>
        <dbReference type="ARBA" id="ARBA00023015"/>
    </source>
</evidence>
<proteinExistence type="predicted"/>
<feature type="domain" description="HTH araC/xylS-type" evidence="4">
    <location>
        <begin position="158"/>
        <end position="242"/>
    </location>
</feature>
<dbReference type="PANTHER" id="PTHR46796:SF15">
    <property type="entry name" value="BLL1074 PROTEIN"/>
    <property type="match status" value="1"/>
</dbReference>
<dbReference type="PANTHER" id="PTHR46796">
    <property type="entry name" value="HTH-TYPE TRANSCRIPTIONAL ACTIVATOR RHAS-RELATED"/>
    <property type="match status" value="1"/>
</dbReference>
<organism evidence="5 6">
    <name type="scientific">Actinomycetospora atypica</name>
    <dbReference type="NCBI Taxonomy" id="1290095"/>
    <lineage>
        <taxon>Bacteria</taxon>
        <taxon>Bacillati</taxon>
        <taxon>Actinomycetota</taxon>
        <taxon>Actinomycetes</taxon>
        <taxon>Pseudonocardiales</taxon>
        <taxon>Pseudonocardiaceae</taxon>
        <taxon>Actinomycetospora</taxon>
    </lineage>
</organism>
<dbReference type="SUPFAM" id="SSF46689">
    <property type="entry name" value="Homeodomain-like"/>
    <property type="match status" value="1"/>
</dbReference>
<dbReference type="Gene3D" id="1.10.10.60">
    <property type="entry name" value="Homeodomain-like"/>
    <property type="match status" value="1"/>
</dbReference>
<keyword evidence="3" id="KW-0804">Transcription</keyword>
<evidence type="ECO:0000313" key="5">
    <source>
        <dbReference type="EMBL" id="MFC5065994.1"/>
    </source>
</evidence>
<protein>
    <submittedName>
        <fullName evidence="5">Helix-turn-helix domain-containing protein</fullName>
    </submittedName>
</protein>
<evidence type="ECO:0000256" key="3">
    <source>
        <dbReference type="ARBA" id="ARBA00023163"/>
    </source>
</evidence>
<reference evidence="6" key="1">
    <citation type="journal article" date="2019" name="Int. J. Syst. Evol. Microbiol.">
        <title>The Global Catalogue of Microorganisms (GCM) 10K type strain sequencing project: providing services to taxonomists for standard genome sequencing and annotation.</title>
        <authorList>
            <consortium name="The Broad Institute Genomics Platform"/>
            <consortium name="The Broad Institute Genome Sequencing Center for Infectious Disease"/>
            <person name="Wu L."/>
            <person name="Ma J."/>
        </authorList>
    </citation>
    <scope>NUCLEOTIDE SEQUENCE [LARGE SCALE GENOMIC DNA]</scope>
    <source>
        <strain evidence="6">CGMCC 4.7093</strain>
    </source>
</reference>
<dbReference type="Pfam" id="PF12833">
    <property type="entry name" value="HTH_18"/>
    <property type="match status" value="1"/>
</dbReference>
<keyword evidence="1" id="KW-0805">Transcription regulation</keyword>